<dbReference type="GO" id="GO:0005737">
    <property type="term" value="C:cytoplasm"/>
    <property type="evidence" value="ECO:0007669"/>
    <property type="project" value="UniProtKB-SubCell"/>
</dbReference>
<dbReference type="SMART" id="SM00529">
    <property type="entry name" value="HTH_DTXR"/>
    <property type="match status" value="1"/>
</dbReference>
<evidence type="ECO:0000313" key="4">
    <source>
        <dbReference type="EMBL" id="EFU74275.1"/>
    </source>
</evidence>
<evidence type="ECO:0000256" key="2">
    <source>
        <dbReference type="ARBA" id="ARBA00011738"/>
    </source>
</evidence>
<dbReference type="InterPro" id="IPR022689">
    <property type="entry name" value="Iron_dep_repressor"/>
</dbReference>
<comment type="subcellular location">
    <subcellularLocation>
        <location evidence="1">Cytoplasm</location>
    </subcellularLocation>
</comment>
<dbReference type="AlphaFoldDB" id="E6LES4"/>
<comment type="caution">
    <text evidence="4">The sequence shown here is derived from an EMBL/GenBank/DDBJ whole genome shotgun (WGS) entry which is preliminary data.</text>
</comment>
<accession>E6LES4</accession>
<evidence type="ECO:0000313" key="5">
    <source>
        <dbReference type="Proteomes" id="UP000010296"/>
    </source>
</evidence>
<reference evidence="4 5" key="1">
    <citation type="submission" date="2010-12" db="EMBL/GenBank/DDBJ databases">
        <authorList>
            <person name="Muzny D."/>
            <person name="Qin X."/>
            <person name="Deng J."/>
            <person name="Jiang H."/>
            <person name="Liu Y."/>
            <person name="Qu J."/>
            <person name="Song X.-Z."/>
            <person name="Zhang L."/>
            <person name="Thornton R."/>
            <person name="Coyle M."/>
            <person name="Francisco L."/>
            <person name="Jackson L."/>
            <person name="Javaid M."/>
            <person name="Korchina V."/>
            <person name="Kovar C."/>
            <person name="Mata R."/>
            <person name="Mathew T."/>
            <person name="Ngo R."/>
            <person name="Nguyen L."/>
            <person name="Nguyen N."/>
            <person name="Okwuonu G."/>
            <person name="Ongeri F."/>
            <person name="Pham C."/>
            <person name="Simmons D."/>
            <person name="Wilczek-Boney K."/>
            <person name="Hale W."/>
            <person name="Jakkamsetti A."/>
            <person name="Pham P."/>
            <person name="Ruth R."/>
            <person name="San Lucas F."/>
            <person name="Warren J."/>
            <person name="Zhang J."/>
            <person name="Zhao Z."/>
            <person name="Zhou C."/>
            <person name="Zhu D."/>
            <person name="Lee S."/>
            <person name="Bess C."/>
            <person name="Blankenburg K."/>
            <person name="Forbes L."/>
            <person name="Fu Q."/>
            <person name="Gubbala S."/>
            <person name="Hirani K."/>
            <person name="Jayaseelan J.C."/>
            <person name="Lara F."/>
            <person name="Munidasa M."/>
            <person name="Palculict T."/>
            <person name="Patil S."/>
            <person name="Pu L.-L."/>
            <person name="Saada N."/>
            <person name="Tang L."/>
            <person name="Weissenberger G."/>
            <person name="Zhu Y."/>
            <person name="Hemphill L."/>
            <person name="Shang Y."/>
            <person name="Youmans B."/>
            <person name="Ayvaz T."/>
            <person name="Ross M."/>
            <person name="Santibanez J."/>
            <person name="Aqrawi P."/>
            <person name="Gross S."/>
            <person name="Joshi V."/>
            <person name="Fowler G."/>
            <person name="Nazareth L."/>
            <person name="Reid J."/>
            <person name="Worley K."/>
            <person name="Petrosino J."/>
            <person name="Highlander S."/>
            <person name="Gibbs R."/>
        </authorList>
    </citation>
    <scope>NUCLEOTIDE SEQUENCE [LARGE SCALE GENOMIC DNA]</scope>
    <source>
        <strain evidence="5">DSM 15952 / CCUG 50447 / LMG 22039 / TP 1.5</strain>
    </source>
</reference>
<dbReference type="Pfam" id="PF01325">
    <property type="entry name" value="Fe_dep_repress"/>
    <property type="match status" value="1"/>
</dbReference>
<dbReference type="PATRIC" id="fig|888064.11.peg.2012"/>
<dbReference type="InterPro" id="IPR036390">
    <property type="entry name" value="WH_DNA-bd_sf"/>
</dbReference>
<dbReference type="HOGENOM" id="CLU_069532_4_1_9"/>
<organism evidence="4 5">
    <name type="scientific">Enterococcus italicus (strain DSM 15952 / CCUG 50447 / LMG 22039 / TP 1.5)</name>
    <dbReference type="NCBI Taxonomy" id="888064"/>
    <lineage>
        <taxon>Bacteria</taxon>
        <taxon>Bacillati</taxon>
        <taxon>Bacillota</taxon>
        <taxon>Bacilli</taxon>
        <taxon>Lactobacillales</taxon>
        <taxon>Enterococcaceae</taxon>
        <taxon>Enterococcus</taxon>
    </lineage>
</organism>
<dbReference type="STRING" id="888064.HMPREF9088_0864"/>
<dbReference type="EMBL" id="AEPV01000033">
    <property type="protein sequence ID" value="EFU74275.1"/>
    <property type="molecule type" value="Genomic_DNA"/>
</dbReference>
<dbReference type="PANTHER" id="PTHR33238:SF11">
    <property type="entry name" value="TRANSCRIPTIONAL REGULATOR MNTR"/>
    <property type="match status" value="1"/>
</dbReference>
<dbReference type="GO" id="GO:0046914">
    <property type="term" value="F:transition metal ion binding"/>
    <property type="evidence" value="ECO:0007669"/>
    <property type="project" value="InterPro"/>
</dbReference>
<sequence length="136" mass="15565">MKGGPTLTPTQEKYLLAIDKLSEDKHLVKNRQIADFLEVKPSSVTEIMDRLVNQNIVQRISYQGVFLTSSGKKQVALLKERRRILSTFLTSYLDISKTKSPEIIDELLQVQSPLFFEKLDCYTAQETIESHIQYGS</sequence>
<dbReference type="Proteomes" id="UP000010296">
    <property type="component" value="Unassembled WGS sequence"/>
</dbReference>
<dbReference type="GO" id="GO:0003700">
    <property type="term" value="F:DNA-binding transcription factor activity"/>
    <property type="evidence" value="ECO:0007669"/>
    <property type="project" value="InterPro"/>
</dbReference>
<keyword evidence="5" id="KW-1185">Reference proteome</keyword>
<name>E6LES4_ENTI1</name>
<dbReference type="SUPFAM" id="SSF46785">
    <property type="entry name" value="Winged helix' DNA-binding domain"/>
    <property type="match status" value="1"/>
</dbReference>
<evidence type="ECO:0000256" key="1">
    <source>
        <dbReference type="ARBA" id="ARBA00004496"/>
    </source>
</evidence>
<dbReference type="InterPro" id="IPR036388">
    <property type="entry name" value="WH-like_DNA-bd_sf"/>
</dbReference>
<dbReference type="InterPro" id="IPR022687">
    <property type="entry name" value="HTH_DTXR"/>
</dbReference>
<feature type="domain" description="HTH dtxR-type" evidence="3">
    <location>
        <begin position="7"/>
        <end position="68"/>
    </location>
</feature>
<dbReference type="eggNOG" id="COG1321">
    <property type="taxonomic scope" value="Bacteria"/>
</dbReference>
<dbReference type="PANTHER" id="PTHR33238">
    <property type="entry name" value="IRON (METAL) DEPENDENT REPRESSOR, DTXR FAMILY"/>
    <property type="match status" value="1"/>
</dbReference>
<protein>
    <submittedName>
        <fullName evidence="4">Iron dependent repressor DNA binding domain protein</fullName>
    </submittedName>
</protein>
<proteinExistence type="predicted"/>
<dbReference type="InterPro" id="IPR050536">
    <property type="entry name" value="DtxR_MntR_Metal-Reg"/>
</dbReference>
<dbReference type="PROSITE" id="PS50944">
    <property type="entry name" value="HTH_DTXR"/>
    <property type="match status" value="1"/>
</dbReference>
<dbReference type="Gene3D" id="1.10.10.10">
    <property type="entry name" value="Winged helix-like DNA-binding domain superfamily/Winged helix DNA-binding domain"/>
    <property type="match status" value="1"/>
</dbReference>
<evidence type="ECO:0000259" key="3">
    <source>
        <dbReference type="PROSITE" id="PS50944"/>
    </source>
</evidence>
<gene>
    <name evidence="4" type="primary">sirR2</name>
    <name evidence="4" type="ORF">HMPREF9088_0864</name>
</gene>
<comment type="subunit">
    <text evidence="2">Homodimer.</text>
</comment>
<dbReference type="GO" id="GO:0003677">
    <property type="term" value="F:DNA binding"/>
    <property type="evidence" value="ECO:0007669"/>
    <property type="project" value="InterPro"/>
</dbReference>